<protein>
    <recommendedName>
        <fullName evidence="2">Methyltransferase domain-containing protein</fullName>
    </recommendedName>
</protein>
<dbReference type="RefSeq" id="WP_151728504.1">
    <property type="nucleotide sequence ID" value="NZ_BKZV01000003.1"/>
</dbReference>
<dbReference type="Pfam" id="PF13649">
    <property type="entry name" value="Methyltransf_25"/>
    <property type="match status" value="1"/>
</dbReference>
<feature type="compositionally biased region" description="Pro residues" evidence="1">
    <location>
        <begin position="17"/>
        <end position="28"/>
    </location>
</feature>
<evidence type="ECO:0000256" key="1">
    <source>
        <dbReference type="SAM" id="MobiDB-lite"/>
    </source>
</evidence>
<organism evidence="3 4">
    <name type="scientific">Thermogemmatispora aurantia</name>
    <dbReference type="NCBI Taxonomy" id="2045279"/>
    <lineage>
        <taxon>Bacteria</taxon>
        <taxon>Bacillati</taxon>
        <taxon>Chloroflexota</taxon>
        <taxon>Ktedonobacteria</taxon>
        <taxon>Thermogemmatisporales</taxon>
        <taxon>Thermogemmatisporaceae</taxon>
        <taxon>Thermogemmatispora</taxon>
    </lineage>
</organism>
<name>A0A5J4K530_9CHLR</name>
<feature type="domain" description="Methyltransferase" evidence="2">
    <location>
        <begin position="93"/>
        <end position="184"/>
    </location>
</feature>
<dbReference type="PANTHER" id="PTHR43591">
    <property type="entry name" value="METHYLTRANSFERASE"/>
    <property type="match status" value="1"/>
</dbReference>
<proteinExistence type="predicted"/>
<dbReference type="AlphaFoldDB" id="A0A5J4K530"/>
<dbReference type="EMBL" id="BKZV01000003">
    <property type="protein sequence ID" value="GER83778.1"/>
    <property type="molecule type" value="Genomic_DNA"/>
</dbReference>
<comment type="caution">
    <text evidence="3">The sequence shown here is derived from an EMBL/GenBank/DDBJ whole genome shotgun (WGS) entry which is preliminary data.</text>
</comment>
<evidence type="ECO:0000313" key="3">
    <source>
        <dbReference type="EMBL" id="GER83778.1"/>
    </source>
</evidence>
<dbReference type="Proteomes" id="UP000334820">
    <property type="component" value="Unassembled WGS sequence"/>
</dbReference>
<dbReference type="InterPro" id="IPR029063">
    <property type="entry name" value="SAM-dependent_MTases_sf"/>
</dbReference>
<gene>
    <name evidence="3" type="ORF">KTAU_24150</name>
</gene>
<dbReference type="InterPro" id="IPR041698">
    <property type="entry name" value="Methyltransf_25"/>
</dbReference>
<evidence type="ECO:0000313" key="4">
    <source>
        <dbReference type="Proteomes" id="UP000334820"/>
    </source>
</evidence>
<dbReference type="Gene3D" id="3.40.50.150">
    <property type="entry name" value="Vaccinia Virus protein VP39"/>
    <property type="match status" value="1"/>
</dbReference>
<keyword evidence="4" id="KW-1185">Reference proteome</keyword>
<reference evidence="3 4" key="1">
    <citation type="journal article" date="2019" name="Int. J. Syst. Evol. Microbiol.">
        <title>Thermogemmatispora aurantia sp. nov. and Thermogemmatispora argillosa sp. nov., within the class Ktedonobacteria, and emended description of the genus Thermogemmatispora.</title>
        <authorList>
            <person name="Zheng Y."/>
            <person name="Wang C.M."/>
            <person name="Sakai Y."/>
            <person name="Abe K."/>
            <person name="Yokota A."/>
            <person name="Yabe S."/>
        </authorList>
    </citation>
    <scope>NUCLEOTIDE SEQUENCE [LARGE SCALE GENOMIC DNA]</scope>
    <source>
        <strain evidence="3 4">A1-2</strain>
    </source>
</reference>
<dbReference type="PANTHER" id="PTHR43591:SF24">
    <property type="entry name" value="2-METHOXY-6-POLYPRENYL-1,4-BENZOQUINOL METHYLASE, MITOCHONDRIAL"/>
    <property type="match status" value="1"/>
</dbReference>
<accession>A0A5J4K530</accession>
<dbReference type="SUPFAM" id="SSF53335">
    <property type="entry name" value="S-adenosyl-L-methionine-dependent methyltransferases"/>
    <property type="match status" value="1"/>
</dbReference>
<feature type="region of interest" description="Disordered" evidence="1">
    <location>
        <begin position="10"/>
        <end position="40"/>
    </location>
</feature>
<sequence>MPWWFFRRKSATAPTSHPQPLPDAPLPARPRSGTGEMTLPSRVDAGERRYLEEQPYLLPKDLKEVNRLDFQHYVLRAILRRNYLAPLQAPRLILDVGCGTGQWAYELAKEFPLASVVGLDVEQAKNSVSPPPNYRFVPGDVLSGLPFNDNTFDFVHQRFLWAALPLSAWPRVVRELVRVTARGGWVELLEGNTQSAPAGPLTQRVQNMLQELASLQGVDGSGEVASSLDRYLKEAGLVQVQRHEIEVPLGDWGGRIGSLLALDIREACAALSGAVAMRFRMEPSEYQALLDAVFQECNQLKTMYRFVAAYGQKP</sequence>
<dbReference type="GO" id="GO:0008168">
    <property type="term" value="F:methyltransferase activity"/>
    <property type="evidence" value="ECO:0007669"/>
    <property type="project" value="TreeGrafter"/>
</dbReference>
<dbReference type="CDD" id="cd02440">
    <property type="entry name" value="AdoMet_MTases"/>
    <property type="match status" value="1"/>
</dbReference>
<evidence type="ECO:0000259" key="2">
    <source>
        <dbReference type="Pfam" id="PF13649"/>
    </source>
</evidence>